<gene>
    <name evidence="1" type="ORF">NCTC11085_01373</name>
</gene>
<protein>
    <submittedName>
        <fullName evidence="1">Membrane protein</fullName>
    </submittedName>
</protein>
<reference evidence="1 2" key="1">
    <citation type="submission" date="2018-06" db="EMBL/GenBank/DDBJ databases">
        <authorList>
            <consortium name="Pathogen Informatics"/>
            <person name="Doyle S."/>
        </authorList>
    </citation>
    <scope>NUCLEOTIDE SEQUENCE [LARGE SCALE GENOMIC DNA]</scope>
    <source>
        <strain evidence="1 2">NCTC11085</strain>
    </source>
</reference>
<name>A0A2X3VNI9_STRSA</name>
<proteinExistence type="predicted"/>
<organism evidence="1 2">
    <name type="scientific">Streptococcus sanguinis</name>
    <dbReference type="NCBI Taxonomy" id="1305"/>
    <lineage>
        <taxon>Bacteria</taxon>
        <taxon>Bacillati</taxon>
        <taxon>Bacillota</taxon>
        <taxon>Bacilli</taxon>
        <taxon>Lactobacillales</taxon>
        <taxon>Streptococcaceae</taxon>
        <taxon>Streptococcus</taxon>
    </lineage>
</organism>
<sequence>MFIKFKRYKYLTIVLSLLLILIPSYFAYERYQYDTFKHAYEQKTFYEQLDLLK</sequence>
<accession>A0A2X3VNI9</accession>
<evidence type="ECO:0000313" key="1">
    <source>
        <dbReference type="EMBL" id="SQF34997.1"/>
    </source>
</evidence>
<dbReference type="Proteomes" id="UP000249623">
    <property type="component" value="Chromosome 1"/>
</dbReference>
<dbReference type="AlphaFoldDB" id="A0A2X3VNI9"/>
<dbReference type="EMBL" id="LS483346">
    <property type="protein sequence ID" value="SQF34997.1"/>
    <property type="molecule type" value="Genomic_DNA"/>
</dbReference>
<evidence type="ECO:0000313" key="2">
    <source>
        <dbReference type="Proteomes" id="UP000249623"/>
    </source>
</evidence>